<comment type="caution">
    <text evidence="2">The sequence shown here is derived from an EMBL/GenBank/DDBJ whole genome shotgun (WGS) entry which is preliminary data.</text>
</comment>
<evidence type="ECO:0000256" key="1">
    <source>
        <dbReference type="SAM" id="MobiDB-lite"/>
    </source>
</evidence>
<protein>
    <recommendedName>
        <fullName evidence="4">F-box domain-containing protein</fullName>
    </recommendedName>
</protein>
<dbReference type="EMBL" id="LLXH01000603">
    <property type="protein sequence ID" value="PKC64790.1"/>
    <property type="molecule type" value="Genomic_DNA"/>
</dbReference>
<evidence type="ECO:0008006" key="4">
    <source>
        <dbReference type="Google" id="ProtNLM"/>
    </source>
</evidence>
<proteinExistence type="predicted"/>
<feature type="compositionally biased region" description="Low complexity" evidence="1">
    <location>
        <begin position="51"/>
        <end position="62"/>
    </location>
</feature>
<evidence type="ECO:0000313" key="2">
    <source>
        <dbReference type="EMBL" id="PKC64790.1"/>
    </source>
</evidence>
<sequence length="71" mass="8275">MPQLLADCLDEVIEYLNDDKYSLHSCSLVNRLWCKVTVGILWRDCNNYNGESDSSYDENNSYSDDDERCDL</sequence>
<name>A0A2N0RNC1_9GLOM</name>
<dbReference type="AlphaFoldDB" id="A0A2N0RNC1"/>
<accession>A0A2N0RNC1</accession>
<gene>
    <name evidence="2" type="ORF">RhiirA1_461924</name>
</gene>
<evidence type="ECO:0000313" key="3">
    <source>
        <dbReference type="Proteomes" id="UP000232688"/>
    </source>
</evidence>
<reference evidence="2 3" key="2">
    <citation type="submission" date="2017-10" db="EMBL/GenBank/DDBJ databases">
        <title>Genome analyses suggest a sexual origin of heterokaryosis in a supposedly ancient asexual fungus.</title>
        <authorList>
            <person name="Corradi N."/>
            <person name="Sedzielewska K."/>
            <person name="Noel J."/>
            <person name="Charron P."/>
            <person name="Farinelli L."/>
            <person name="Marton T."/>
            <person name="Kruger M."/>
            <person name="Pelin A."/>
            <person name="Brachmann A."/>
            <person name="Corradi N."/>
        </authorList>
    </citation>
    <scope>NUCLEOTIDE SEQUENCE [LARGE SCALE GENOMIC DNA]</scope>
    <source>
        <strain evidence="2 3">A1</strain>
    </source>
</reference>
<reference evidence="2 3" key="1">
    <citation type="submission" date="2017-10" db="EMBL/GenBank/DDBJ databases">
        <title>Extensive intraspecific genome diversity in a model arbuscular mycorrhizal fungus.</title>
        <authorList>
            <person name="Chen E.C.H."/>
            <person name="Morin E."/>
            <person name="Baudet D."/>
            <person name="Noel J."/>
            <person name="Ndikumana S."/>
            <person name="Charron P."/>
            <person name="St-Onge C."/>
            <person name="Giorgi J."/>
            <person name="Grigoriev I.V."/>
            <person name="Roux C."/>
            <person name="Martin F.M."/>
            <person name="Corradi N."/>
        </authorList>
    </citation>
    <scope>NUCLEOTIDE SEQUENCE [LARGE SCALE GENOMIC DNA]</scope>
    <source>
        <strain evidence="2 3">A1</strain>
    </source>
</reference>
<dbReference type="VEuPathDB" id="FungiDB:RhiirA1_461924"/>
<organism evidence="2 3">
    <name type="scientific">Rhizophagus irregularis</name>
    <dbReference type="NCBI Taxonomy" id="588596"/>
    <lineage>
        <taxon>Eukaryota</taxon>
        <taxon>Fungi</taxon>
        <taxon>Fungi incertae sedis</taxon>
        <taxon>Mucoromycota</taxon>
        <taxon>Glomeromycotina</taxon>
        <taxon>Glomeromycetes</taxon>
        <taxon>Glomerales</taxon>
        <taxon>Glomeraceae</taxon>
        <taxon>Rhizophagus</taxon>
    </lineage>
</organism>
<dbReference type="Proteomes" id="UP000232688">
    <property type="component" value="Unassembled WGS sequence"/>
</dbReference>
<feature type="region of interest" description="Disordered" evidence="1">
    <location>
        <begin position="49"/>
        <end position="71"/>
    </location>
</feature>